<reference evidence="2 3" key="1">
    <citation type="submission" date="2024-01" db="EMBL/GenBank/DDBJ databases">
        <title>The complete chloroplast genome sequence of Lithospermum erythrorhizon: insights into the phylogenetic relationship among Boraginaceae species and the maternal lineages of purple gromwells.</title>
        <authorList>
            <person name="Okada T."/>
            <person name="Watanabe K."/>
        </authorList>
    </citation>
    <scope>NUCLEOTIDE SEQUENCE [LARGE SCALE GENOMIC DNA]</scope>
</reference>
<evidence type="ECO:0000313" key="3">
    <source>
        <dbReference type="Proteomes" id="UP001454036"/>
    </source>
</evidence>
<comment type="caution">
    <text evidence="2">The sequence shown here is derived from an EMBL/GenBank/DDBJ whole genome shotgun (WGS) entry which is preliminary data.</text>
</comment>
<dbReference type="AlphaFoldDB" id="A0AAV3PC95"/>
<proteinExistence type="predicted"/>
<name>A0AAV3PC95_LITER</name>
<feature type="region of interest" description="Disordered" evidence="1">
    <location>
        <begin position="1"/>
        <end position="90"/>
    </location>
</feature>
<dbReference type="Proteomes" id="UP001454036">
    <property type="component" value="Unassembled WGS sequence"/>
</dbReference>
<gene>
    <name evidence="2" type="ORF">LIER_08485</name>
</gene>
<organism evidence="2 3">
    <name type="scientific">Lithospermum erythrorhizon</name>
    <name type="common">Purple gromwell</name>
    <name type="synonym">Lithospermum officinale var. erythrorhizon</name>
    <dbReference type="NCBI Taxonomy" id="34254"/>
    <lineage>
        <taxon>Eukaryota</taxon>
        <taxon>Viridiplantae</taxon>
        <taxon>Streptophyta</taxon>
        <taxon>Embryophyta</taxon>
        <taxon>Tracheophyta</taxon>
        <taxon>Spermatophyta</taxon>
        <taxon>Magnoliopsida</taxon>
        <taxon>eudicotyledons</taxon>
        <taxon>Gunneridae</taxon>
        <taxon>Pentapetalae</taxon>
        <taxon>asterids</taxon>
        <taxon>lamiids</taxon>
        <taxon>Boraginales</taxon>
        <taxon>Boraginaceae</taxon>
        <taxon>Boraginoideae</taxon>
        <taxon>Lithospermeae</taxon>
        <taxon>Lithospermum</taxon>
    </lineage>
</organism>
<sequence length="102" mass="10424">MVLPYHANPIKDIGTGGQLLASSASPPLPPPFGPPEEQRPSSLSLPPRVGRGPQIGEAPGEPRTVGLPPPSQIPVDGTLGNSLAPGRPPIGLPRLLGRLLAL</sequence>
<protein>
    <submittedName>
        <fullName evidence="2">Uncharacterized protein</fullName>
    </submittedName>
</protein>
<dbReference type="EMBL" id="BAABME010001373">
    <property type="protein sequence ID" value="GAA0149259.1"/>
    <property type="molecule type" value="Genomic_DNA"/>
</dbReference>
<evidence type="ECO:0000256" key="1">
    <source>
        <dbReference type="SAM" id="MobiDB-lite"/>
    </source>
</evidence>
<keyword evidence="3" id="KW-1185">Reference proteome</keyword>
<accession>A0AAV3PC95</accession>
<evidence type="ECO:0000313" key="2">
    <source>
        <dbReference type="EMBL" id="GAA0149259.1"/>
    </source>
</evidence>